<dbReference type="AlphaFoldDB" id="A0AAJ6N9E0"/>
<protein>
    <submittedName>
        <fullName evidence="1">Uncharacterized protein</fullName>
    </submittedName>
</protein>
<name>A0AAJ6N9E0_9PAST</name>
<evidence type="ECO:0000313" key="2">
    <source>
        <dbReference type="Proteomes" id="UP001236239"/>
    </source>
</evidence>
<dbReference type="RefSeq" id="WP_306375176.1">
    <property type="nucleotide sequence ID" value="NZ_JASAYL010000008.1"/>
</dbReference>
<evidence type="ECO:0000313" key="1">
    <source>
        <dbReference type="EMBL" id="MDP8172600.1"/>
    </source>
</evidence>
<proteinExistence type="predicted"/>
<organism evidence="1 2">
    <name type="scientific">Phocoenobacter skyensis</name>
    <dbReference type="NCBI Taxonomy" id="97481"/>
    <lineage>
        <taxon>Bacteria</taxon>
        <taxon>Pseudomonadati</taxon>
        <taxon>Pseudomonadota</taxon>
        <taxon>Gammaproteobacteria</taxon>
        <taxon>Pasteurellales</taxon>
        <taxon>Pasteurellaceae</taxon>
        <taxon>Phocoenobacter</taxon>
    </lineage>
</organism>
<sequence length="78" mass="9039">MKDQDKLDAMLNKLKDTNYKASLTFALAEWAEEKLTHQEVLDTASLREWANMPNRKKSYVFAVSRFLDEINASTITDK</sequence>
<reference evidence="1" key="1">
    <citation type="journal article" date="2023" name="Front. Microbiol.">
        <title>Phylogeography and host specificity of Pasteurellaceae pathogenic to sea-farmed fish in the north-east Atlantic.</title>
        <authorList>
            <person name="Gulla S."/>
            <person name="Colquhoun D.J."/>
            <person name="Olsen A.B."/>
            <person name="Spilsberg B."/>
            <person name="Lagesen K."/>
            <person name="Aakesson C.P."/>
            <person name="Strom S."/>
            <person name="Manji F."/>
            <person name="Birkbeck T.H."/>
            <person name="Nilsen H.K."/>
        </authorList>
    </citation>
    <scope>NUCLEOTIDE SEQUENCE</scope>
    <source>
        <strain evidence="1">TW16_20</strain>
    </source>
</reference>
<gene>
    <name evidence="1" type="ORF">QJU93_04435</name>
</gene>
<dbReference type="Proteomes" id="UP001236239">
    <property type="component" value="Unassembled WGS sequence"/>
</dbReference>
<dbReference type="EMBL" id="JASAYQ010000005">
    <property type="protein sequence ID" value="MDP8172600.1"/>
    <property type="molecule type" value="Genomic_DNA"/>
</dbReference>
<accession>A0AAJ6N9E0</accession>
<comment type="caution">
    <text evidence="1">The sequence shown here is derived from an EMBL/GenBank/DDBJ whole genome shotgun (WGS) entry which is preliminary data.</text>
</comment>